<feature type="region of interest" description="Disordered" evidence="5">
    <location>
        <begin position="1"/>
        <end position="42"/>
    </location>
</feature>
<dbReference type="EMBL" id="MU001687">
    <property type="protein sequence ID" value="KAF2455411.1"/>
    <property type="molecule type" value="Genomic_DNA"/>
</dbReference>
<evidence type="ECO:0000256" key="3">
    <source>
        <dbReference type="ARBA" id="ARBA00022989"/>
    </source>
</evidence>
<keyword evidence="9" id="KW-1185">Reference proteome</keyword>
<dbReference type="SUPFAM" id="SSF103473">
    <property type="entry name" value="MFS general substrate transporter"/>
    <property type="match status" value="1"/>
</dbReference>
<feature type="transmembrane region" description="Helical" evidence="6">
    <location>
        <begin position="271"/>
        <end position="293"/>
    </location>
</feature>
<feature type="transmembrane region" description="Helical" evidence="6">
    <location>
        <begin position="346"/>
        <end position="367"/>
    </location>
</feature>
<evidence type="ECO:0000313" key="9">
    <source>
        <dbReference type="Proteomes" id="UP000799766"/>
    </source>
</evidence>
<feature type="transmembrane region" description="Helical" evidence="6">
    <location>
        <begin position="87"/>
        <end position="108"/>
    </location>
</feature>
<reference evidence="8" key="1">
    <citation type="journal article" date="2020" name="Stud. Mycol.">
        <title>101 Dothideomycetes genomes: a test case for predicting lifestyles and emergence of pathogens.</title>
        <authorList>
            <person name="Haridas S."/>
            <person name="Albert R."/>
            <person name="Binder M."/>
            <person name="Bloem J."/>
            <person name="Labutti K."/>
            <person name="Salamov A."/>
            <person name="Andreopoulos B."/>
            <person name="Baker S."/>
            <person name="Barry K."/>
            <person name="Bills G."/>
            <person name="Bluhm B."/>
            <person name="Cannon C."/>
            <person name="Castanera R."/>
            <person name="Culley D."/>
            <person name="Daum C."/>
            <person name="Ezra D."/>
            <person name="Gonzalez J."/>
            <person name="Henrissat B."/>
            <person name="Kuo A."/>
            <person name="Liang C."/>
            <person name="Lipzen A."/>
            <person name="Lutzoni F."/>
            <person name="Magnuson J."/>
            <person name="Mondo S."/>
            <person name="Nolan M."/>
            <person name="Ohm R."/>
            <person name="Pangilinan J."/>
            <person name="Park H.-J."/>
            <person name="Ramirez L."/>
            <person name="Alfaro M."/>
            <person name="Sun H."/>
            <person name="Tritt A."/>
            <person name="Yoshinaga Y."/>
            <person name="Zwiers L.-H."/>
            <person name="Turgeon B."/>
            <person name="Goodwin S."/>
            <person name="Spatafora J."/>
            <person name="Crous P."/>
            <person name="Grigoriev I."/>
        </authorList>
    </citation>
    <scope>NUCLEOTIDE SEQUENCE</scope>
    <source>
        <strain evidence="8">ATCC 16933</strain>
    </source>
</reference>
<evidence type="ECO:0000313" key="8">
    <source>
        <dbReference type="EMBL" id="KAF2455411.1"/>
    </source>
</evidence>
<feature type="transmembrane region" description="Helical" evidence="6">
    <location>
        <begin position="248"/>
        <end position="265"/>
    </location>
</feature>
<dbReference type="GO" id="GO:0005886">
    <property type="term" value="C:plasma membrane"/>
    <property type="evidence" value="ECO:0007669"/>
    <property type="project" value="TreeGrafter"/>
</dbReference>
<feature type="transmembrane region" description="Helical" evidence="6">
    <location>
        <begin position="444"/>
        <end position="464"/>
    </location>
</feature>
<feature type="transmembrane region" description="Helical" evidence="6">
    <location>
        <begin position="120"/>
        <end position="138"/>
    </location>
</feature>
<dbReference type="PROSITE" id="PS50850">
    <property type="entry name" value="MFS"/>
    <property type="match status" value="1"/>
</dbReference>
<dbReference type="InterPro" id="IPR036259">
    <property type="entry name" value="MFS_trans_sf"/>
</dbReference>
<evidence type="ECO:0000256" key="5">
    <source>
        <dbReference type="SAM" id="MobiDB-lite"/>
    </source>
</evidence>
<feature type="transmembrane region" description="Helical" evidence="6">
    <location>
        <begin position="207"/>
        <end position="227"/>
    </location>
</feature>
<accession>A0A6A6NUK7</accession>
<feature type="compositionally biased region" description="Polar residues" evidence="5">
    <location>
        <begin position="20"/>
        <end position="34"/>
    </location>
</feature>
<feature type="transmembrane region" description="Helical" evidence="6">
    <location>
        <begin position="51"/>
        <end position="75"/>
    </location>
</feature>
<evidence type="ECO:0000256" key="2">
    <source>
        <dbReference type="ARBA" id="ARBA00022692"/>
    </source>
</evidence>
<evidence type="ECO:0000256" key="6">
    <source>
        <dbReference type="SAM" id="Phobius"/>
    </source>
</evidence>
<dbReference type="InterPro" id="IPR011701">
    <property type="entry name" value="MFS"/>
</dbReference>
<dbReference type="AlphaFoldDB" id="A0A6A6NUK7"/>
<dbReference type="InterPro" id="IPR020846">
    <property type="entry name" value="MFS_dom"/>
</dbReference>
<comment type="subcellular location">
    <subcellularLocation>
        <location evidence="1">Membrane</location>
        <topology evidence="1">Multi-pass membrane protein</topology>
    </subcellularLocation>
</comment>
<feature type="transmembrane region" description="Helical" evidence="6">
    <location>
        <begin position="379"/>
        <end position="398"/>
    </location>
</feature>
<keyword evidence="2 6" id="KW-0812">Transmembrane</keyword>
<dbReference type="Proteomes" id="UP000799766">
    <property type="component" value="Unassembled WGS sequence"/>
</dbReference>
<feature type="transmembrane region" description="Helical" evidence="6">
    <location>
        <begin position="182"/>
        <end position="201"/>
    </location>
</feature>
<feature type="domain" description="Major facilitator superfamily (MFS) profile" evidence="7">
    <location>
        <begin position="53"/>
        <end position="500"/>
    </location>
</feature>
<name>A0A6A6NUK7_9PEZI</name>
<dbReference type="GO" id="GO:0022857">
    <property type="term" value="F:transmembrane transporter activity"/>
    <property type="evidence" value="ECO:0007669"/>
    <property type="project" value="InterPro"/>
</dbReference>
<evidence type="ECO:0000259" key="7">
    <source>
        <dbReference type="PROSITE" id="PS50850"/>
    </source>
</evidence>
<feature type="transmembrane region" description="Helical" evidence="6">
    <location>
        <begin position="513"/>
        <end position="535"/>
    </location>
</feature>
<keyword evidence="3 6" id="KW-1133">Transmembrane helix</keyword>
<keyword evidence="4 6" id="KW-0472">Membrane</keyword>
<dbReference type="OrthoDB" id="10021397at2759"/>
<dbReference type="PANTHER" id="PTHR23501">
    <property type="entry name" value="MAJOR FACILITATOR SUPERFAMILY"/>
    <property type="match status" value="1"/>
</dbReference>
<dbReference type="Gene3D" id="1.20.1720.10">
    <property type="entry name" value="Multidrug resistance protein D"/>
    <property type="match status" value="1"/>
</dbReference>
<evidence type="ECO:0000256" key="4">
    <source>
        <dbReference type="ARBA" id="ARBA00023136"/>
    </source>
</evidence>
<proteinExistence type="predicted"/>
<dbReference type="PRINTS" id="PR01036">
    <property type="entry name" value="TCRTETB"/>
</dbReference>
<protein>
    <submittedName>
        <fullName evidence="8">Major facilitator superfamily domain-containing protein</fullName>
    </submittedName>
</protein>
<feature type="transmembrane region" description="Helical" evidence="6">
    <location>
        <begin position="314"/>
        <end position="334"/>
    </location>
</feature>
<evidence type="ECO:0000256" key="1">
    <source>
        <dbReference type="ARBA" id="ARBA00004141"/>
    </source>
</evidence>
<organism evidence="8 9">
    <name type="scientific">Lineolata rhizophorae</name>
    <dbReference type="NCBI Taxonomy" id="578093"/>
    <lineage>
        <taxon>Eukaryota</taxon>
        <taxon>Fungi</taxon>
        <taxon>Dikarya</taxon>
        <taxon>Ascomycota</taxon>
        <taxon>Pezizomycotina</taxon>
        <taxon>Dothideomycetes</taxon>
        <taxon>Dothideomycetes incertae sedis</taxon>
        <taxon>Lineolatales</taxon>
        <taxon>Lineolataceae</taxon>
        <taxon>Lineolata</taxon>
    </lineage>
</organism>
<feature type="transmembrane region" description="Helical" evidence="6">
    <location>
        <begin position="404"/>
        <end position="423"/>
    </location>
</feature>
<gene>
    <name evidence="8" type="ORF">BDY21DRAFT_396897</name>
</gene>
<dbReference type="PANTHER" id="PTHR23501:SF59">
    <property type="entry name" value="MAJOR FACILITATOR SUPERFAMILY (MFS) PROFILE DOMAIN-CONTAINING PROTEIN-RELATED"/>
    <property type="match status" value="1"/>
</dbReference>
<dbReference type="Gene3D" id="1.20.1250.20">
    <property type="entry name" value="MFS general substrate transporter like domains"/>
    <property type="match status" value="1"/>
</dbReference>
<dbReference type="Pfam" id="PF07690">
    <property type="entry name" value="MFS_1"/>
    <property type="match status" value="1"/>
</dbReference>
<sequence>MDRFQDDPTEPLLSSRPDTESPNGETSNTETSDASAAPKPSTEFKATSRTYTAYVMVMVLTLTEALDSTIVSVALPVSPHNPYGGNTAATFALGTSYLLASTTLQPIFASVSNVFGRKPLLLIALFTFAVGLAIASAGNSSAVVLLGRTLQGVGSAGSNPLAVMILTDIVPLKERPRWLGNVGIMWMLGGLAGPPIGGGLAATNWRAVFWVCLPLIAVCFVVTMLFLRLKKTQGRLKHMLSRLDYVGMLLFLPASFLVLLTLTWLSTKYPWLSAEVLVPLSSGIGLMILFVMYERNVEAEPLIRLEVFGNPTSKIAYFGTVIHALVFFMTVYYLPVYYQGVQGYSSTRAGLAMLAVMLSNAPVNALANRSIQYSQRYRWAVWTGWGLTTLGLGLMCLLDTSTRGPVWVVITLTAGAGFGVLGAGQSTTTQAANKSENQARSQSAYLLVRGFGQTLGVAVGVAIFQNRLKSSLQGYDMGDHIAADTLLQYVKSADLAPEERAMLQKAIADALRVLWATGCGLAGLAGLLSCFIKGYPLDQDPDSKHSPE</sequence>